<dbReference type="PROSITE" id="PS51372">
    <property type="entry name" value="PRD_2"/>
    <property type="match status" value="1"/>
</dbReference>
<evidence type="ECO:0008006" key="8">
    <source>
        <dbReference type="Google" id="ProtNLM"/>
    </source>
</evidence>
<feature type="domain" description="PRD" evidence="5">
    <location>
        <begin position="317"/>
        <end position="426"/>
    </location>
</feature>
<dbReference type="InterPro" id="IPR003501">
    <property type="entry name" value="PTS_EIIB_2/3"/>
</dbReference>
<dbReference type="GO" id="GO:0006355">
    <property type="term" value="P:regulation of DNA-templated transcription"/>
    <property type="evidence" value="ECO:0007669"/>
    <property type="project" value="InterPro"/>
</dbReference>
<dbReference type="InterPro" id="IPR011608">
    <property type="entry name" value="PRD"/>
</dbReference>
<reference evidence="6 7" key="1">
    <citation type="submission" date="2015-07" db="EMBL/GenBank/DDBJ databases">
        <title>Whole genome sequence of Herpetosiphon geysericola DSM 7119.</title>
        <authorList>
            <person name="Hemp J."/>
            <person name="Ward L.M."/>
            <person name="Pace L.A."/>
            <person name="Fischer W.W."/>
        </authorList>
    </citation>
    <scope>NUCLEOTIDE SEQUENCE [LARGE SCALE GENOMIC DNA]</scope>
    <source>
        <strain evidence="6 7">DSM 7119</strain>
    </source>
</reference>
<evidence type="ECO:0000259" key="5">
    <source>
        <dbReference type="PROSITE" id="PS51372"/>
    </source>
</evidence>
<dbReference type="PANTHER" id="PTHR30185:SF18">
    <property type="entry name" value="TRANSCRIPTIONAL REGULATOR MTLR"/>
    <property type="match status" value="1"/>
</dbReference>
<accession>A0A0P6Y1X7</accession>
<dbReference type="STRING" id="70996.SE18_01185"/>
<dbReference type="CDD" id="cd05568">
    <property type="entry name" value="PTS_IIB_bgl_like"/>
    <property type="match status" value="1"/>
</dbReference>
<dbReference type="GO" id="GO:0009401">
    <property type="term" value="P:phosphoenolpyruvate-dependent sugar phosphotransferase system"/>
    <property type="evidence" value="ECO:0007669"/>
    <property type="project" value="InterPro"/>
</dbReference>
<dbReference type="InterPro" id="IPR036095">
    <property type="entry name" value="PTS_EIIB-like_sf"/>
</dbReference>
<evidence type="ECO:0000313" key="6">
    <source>
        <dbReference type="EMBL" id="KPL91638.1"/>
    </source>
</evidence>
<dbReference type="SUPFAM" id="SSF52794">
    <property type="entry name" value="PTS system IIB component-like"/>
    <property type="match status" value="1"/>
</dbReference>
<dbReference type="PANTHER" id="PTHR30185">
    <property type="entry name" value="CRYPTIC BETA-GLUCOSIDE BGL OPERON ANTITERMINATOR"/>
    <property type="match status" value="1"/>
</dbReference>
<comment type="caution">
    <text evidence="6">The sequence shown here is derived from an EMBL/GenBank/DDBJ whole genome shotgun (WGS) entry which is preliminary data.</text>
</comment>
<dbReference type="Gene3D" id="3.40.50.2300">
    <property type="match status" value="1"/>
</dbReference>
<keyword evidence="2" id="KW-0805">Transcription regulation</keyword>
<evidence type="ECO:0000313" key="7">
    <source>
        <dbReference type="Proteomes" id="UP000050277"/>
    </source>
</evidence>
<evidence type="ECO:0000256" key="1">
    <source>
        <dbReference type="ARBA" id="ARBA00022679"/>
    </source>
</evidence>
<dbReference type="RefSeq" id="WP_054532586.1">
    <property type="nucleotide sequence ID" value="NZ_LGKP01000004.1"/>
</dbReference>
<evidence type="ECO:0000256" key="3">
    <source>
        <dbReference type="ARBA" id="ARBA00023163"/>
    </source>
</evidence>
<dbReference type="InterPro" id="IPR050661">
    <property type="entry name" value="BglG_antiterminators"/>
</dbReference>
<gene>
    <name evidence="6" type="ORF">SE18_01185</name>
</gene>
<keyword evidence="3" id="KW-0804">Transcription</keyword>
<keyword evidence="7" id="KW-1185">Reference proteome</keyword>
<feature type="domain" description="PTS EIIB type-2" evidence="4">
    <location>
        <begin position="429"/>
        <end position="513"/>
    </location>
</feature>
<name>A0A0P6Y1X7_9CHLR</name>
<dbReference type="EMBL" id="LGKP01000004">
    <property type="protein sequence ID" value="KPL91638.1"/>
    <property type="molecule type" value="Genomic_DNA"/>
</dbReference>
<proteinExistence type="predicted"/>
<sequence>MLSLTTAQRDLLYLLLTTETPIGAAALGQSLHLTPRQVSYSLRSIKLWLARRHASLRQVPGVGIQLICSPLQRQRLHAELESQAKFQLILTPEQRGQLLGLVLLITPEPLTLNQLQHDLAVARTTVLKDLDVMELWLASFGLQVVRRQHRGCWIEGPELAKRQAIAALLWGDVPFSLPIITLQAGVGFDFVLQQDAALLPIIQRINSFLHELDLAEAQQQVIWAEAQLNARFSDQAISLLSLALALQQQRISAQHYLTWHPETLHWLEQQVVWPIASQLIIDYGLEQTPSARQAEIAGLSLQLVCAARERPWLKQRETDHVTHNLINRLIDLIATSYTVPALANDQLLRDGLEALIPPACNRQRFGLWVPTHQASETLSERYAAERRMADMIDRTLLATIGVTLPLDARAELILLLRAAVVRARPVQTRNILVVCPSGMATTQLLVARLKARFPKLGIFEVLSMRELSAERLAKADLVITTAPLALASVPIDVIQVHPMLHPEDIAALTQWMV</sequence>
<protein>
    <recommendedName>
        <fullName evidence="8">PRD domain-containing protein</fullName>
    </recommendedName>
</protein>
<evidence type="ECO:0000259" key="4">
    <source>
        <dbReference type="PROSITE" id="PS51099"/>
    </source>
</evidence>
<dbReference type="AlphaFoldDB" id="A0A0P6Y1X7"/>
<dbReference type="GO" id="GO:0008982">
    <property type="term" value="F:protein-N(PI)-phosphohistidine-sugar phosphotransferase activity"/>
    <property type="evidence" value="ECO:0007669"/>
    <property type="project" value="InterPro"/>
</dbReference>
<organism evidence="6 7">
    <name type="scientific">Herpetosiphon geysericola</name>
    <dbReference type="NCBI Taxonomy" id="70996"/>
    <lineage>
        <taxon>Bacteria</taxon>
        <taxon>Bacillati</taxon>
        <taxon>Chloroflexota</taxon>
        <taxon>Chloroflexia</taxon>
        <taxon>Herpetosiphonales</taxon>
        <taxon>Herpetosiphonaceae</taxon>
        <taxon>Herpetosiphon</taxon>
    </lineage>
</organism>
<dbReference type="Pfam" id="PF02302">
    <property type="entry name" value="PTS_IIB"/>
    <property type="match status" value="1"/>
</dbReference>
<dbReference type="PROSITE" id="PS51099">
    <property type="entry name" value="PTS_EIIB_TYPE_2"/>
    <property type="match status" value="1"/>
</dbReference>
<dbReference type="Proteomes" id="UP000050277">
    <property type="component" value="Unassembled WGS sequence"/>
</dbReference>
<evidence type="ECO:0000256" key="2">
    <source>
        <dbReference type="ARBA" id="ARBA00023015"/>
    </source>
</evidence>
<keyword evidence="1" id="KW-0808">Transferase</keyword>
<dbReference type="OrthoDB" id="3175596at2"/>
<dbReference type="InterPro" id="IPR013011">
    <property type="entry name" value="PTS_EIIB_2"/>
</dbReference>